<keyword evidence="3 8" id="KW-0732">Signal</keyword>
<evidence type="ECO:0000313" key="10">
    <source>
        <dbReference type="EMBL" id="SHI01728.1"/>
    </source>
</evidence>
<reference evidence="10 11" key="1">
    <citation type="submission" date="2016-11" db="EMBL/GenBank/DDBJ databases">
        <authorList>
            <person name="Jaros S."/>
            <person name="Januszkiewicz K."/>
            <person name="Wedrychowicz H."/>
        </authorList>
    </citation>
    <scope>NUCLEOTIDE SEQUENCE [LARGE SCALE GENOMIC DNA]</scope>
    <source>
        <strain evidence="10 11">DSM 24574</strain>
    </source>
</reference>
<dbReference type="EC" id="5.2.1.8" evidence="7"/>
<dbReference type="RefSeq" id="WP_143165192.1">
    <property type="nucleotide sequence ID" value="NZ_FQWQ01000006.1"/>
</dbReference>
<feature type="signal peptide" evidence="8">
    <location>
        <begin position="1"/>
        <end position="18"/>
    </location>
</feature>
<dbReference type="InterPro" id="IPR046357">
    <property type="entry name" value="PPIase_dom_sf"/>
</dbReference>
<evidence type="ECO:0000256" key="4">
    <source>
        <dbReference type="ARBA" id="ARBA00023110"/>
    </source>
</evidence>
<dbReference type="SUPFAM" id="SSF54534">
    <property type="entry name" value="FKBP-like"/>
    <property type="match status" value="1"/>
</dbReference>
<dbReference type="InterPro" id="IPR001179">
    <property type="entry name" value="PPIase_FKBP_dom"/>
</dbReference>
<dbReference type="FunFam" id="3.10.50.40:FF:000045">
    <property type="entry name" value="Peptidyl-prolyl cis-trans isomerase"/>
    <property type="match status" value="1"/>
</dbReference>
<evidence type="ECO:0000256" key="2">
    <source>
        <dbReference type="ARBA" id="ARBA00006577"/>
    </source>
</evidence>
<dbReference type="Pfam" id="PF00254">
    <property type="entry name" value="FKBP_C"/>
    <property type="match status" value="1"/>
</dbReference>
<gene>
    <name evidence="10" type="ORF">SAMN04488109_6811</name>
</gene>
<dbReference type="PROSITE" id="PS50059">
    <property type="entry name" value="FKBP_PPIASE"/>
    <property type="match status" value="1"/>
</dbReference>
<name>A0A1M5XQC5_9BACT</name>
<feature type="chain" id="PRO_5012454858" description="Peptidyl-prolyl cis-trans isomerase" evidence="8">
    <location>
        <begin position="19"/>
        <end position="245"/>
    </location>
</feature>
<evidence type="ECO:0000256" key="5">
    <source>
        <dbReference type="ARBA" id="ARBA00023235"/>
    </source>
</evidence>
<keyword evidence="4 6" id="KW-0697">Rotamase</keyword>
<comment type="similarity">
    <text evidence="2 7">Belongs to the FKBP-type PPIase family.</text>
</comment>
<dbReference type="Proteomes" id="UP000184212">
    <property type="component" value="Unassembled WGS sequence"/>
</dbReference>
<dbReference type="PANTHER" id="PTHR43811:SF19">
    <property type="entry name" value="39 KDA FK506-BINDING NUCLEAR PROTEIN"/>
    <property type="match status" value="1"/>
</dbReference>
<evidence type="ECO:0000313" key="11">
    <source>
        <dbReference type="Proteomes" id="UP000184212"/>
    </source>
</evidence>
<keyword evidence="5 6" id="KW-0413">Isomerase</keyword>
<comment type="catalytic activity">
    <reaction evidence="1 6 7">
        <text>[protein]-peptidylproline (omega=180) = [protein]-peptidylproline (omega=0)</text>
        <dbReference type="Rhea" id="RHEA:16237"/>
        <dbReference type="Rhea" id="RHEA-COMP:10747"/>
        <dbReference type="Rhea" id="RHEA-COMP:10748"/>
        <dbReference type="ChEBI" id="CHEBI:83833"/>
        <dbReference type="ChEBI" id="CHEBI:83834"/>
        <dbReference type="EC" id="5.2.1.8"/>
    </reaction>
</comment>
<dbReference type="Gene3D" id="3.10.50.40">
    <property type="match status" value="1"/>
</dbReference>
<dbReference type="Pfam" id="PF01346">
    <property type="entry name" value="FKBP_N"/>
    <property type="match status" value="1"/>
</dbReference>
<dbReference type="InterPro" id="IPR000774">
    <property type="entry name" value="PPIase_FKBP_N"/>
</dbReference>
<dbReference type="GO" id="GO:0003755">
    <property type="term" value="F:peptidyl-prolyl cis-trans isomerase activity"/>
    <property type="evidence" value="ECO:0007669"/>
    <property type="project" value="UniProtKB-UniRule"/>
</dbReference>
<evidence type="ECO:0000256" key="8">
    <source>
        <dbReference type="SAM" id="SignalP"/>
    </source>
</evidence>
<evidence type="ECO:0000256" key="7">
    <source>
        <dbReference type="RuleBase" id="RU003915"/>
    </source>
</evidence>
<dbReference type="GO" id="GO:0006457">
    <property type="term" value="P:protein folding"/>
    <property type="evidence" value="ECO:0007669"/>
    <property type="project" value="InterPro"/>
</dbReference>
<evidence type="ECO:0000256" key="3">
    <source>
        <dbReference type="ARBA" id="ARBA00022729"/>
    </source>
</evidence>
<dbReference type="EMBL" id="FQWQ01000006">
    <property type="protein sequence ID" value="SHI01728.1"/>
    <property type="molecule type" value="Genomic_DNA"/>
</dbReference>
<dbReference type="NCBIfam" id="NF008602">
    <property type="entry name" value="PRK11570.1"/>
    <property type="match status" value="1"/>
</dbReference>
<dbReference type="AlphaFoldDB" id="A0A1M5XQC5"/>
<dbReference type="InterPro" id="IPR036944">
    <property type="entry name" value="PPIase_FKBP_N_sf"/>
</dbReference>
<evidence type="ECO:0000256" key="6">
    <source>
        <dbReference type="PROSITE-ProRule" id="PRU00277"/>
    </source>
</evidence>
<evidence type="ECO:0000259" key="9">
    <source>
        <dbReference type="PROSITE" id="PS50059"/>
    </source>
</evidence>
<sequence length="245" mass="26573">MKLFVFCISLLVSTTLLAQSKKELQAEVASLKSQIVQLKMEKIVTLDTTNIHDKASYGLGMLLGSNLKTQGGDSINVDLFIAAVKDVFQGKKPKMEQQEAMATVQEYMTRAMEAKNEKAKQAGVAFLNENKAKEGIKTTASGLQYKVLATGKGKAPVATDKVTVHYIGKLTDGTVFDSSVDRGEPATFGVNEVIPGWTEVLQLMHEGDKWVVFIPQELAYGAQGAGGTIPPFSTLIFEVELIKVN</sequence>
<dbReference type="Gene3D" id="1.10.287.460">
    <property type="entry name" value="Peptidyl-prolyl cis-trans isomerase, FKBP-type, N-terminal domain"/>
    <property type="match status" value="1"/>
</dbReference>
<dbReference type="OrthoDB" id="9814548at2"/>
<dbReference type="STRING" id="947013.SAMN04488109_6811"/>
<keyword evidence="11" id="KW-1185">Reference proteome</keyword>
<protein>
    <recommendedName>
        <fullName evidence="7">Peptidyl-prolyl cis-trans isomerase</fullName>
        <ecNumber evidence="7">5.2.1.8</ecNumber>
    </recommendedName>
</protein>
<accession>A0A1M5XQC5</accession>
<organism evidence="10 11">
    <name type="scientific">Chryseolinea serpens</name>
    <dbReference type="NCBI Taxonomy" id="947013"/>
    <lineage>
        <taxon>Bacteria</taxon>
        <taxon>Pseudomonadati</taxon>
        <taxon>Bacteroidota</taxon>
        <taxon>Cytophagia</taxon>
        <taxon>Cytophagales</taxon>
        <taxon>Fulvivirgaceae</taxon>
        <taxon>Chryseolinea</taxon>
    </lineage>
</organism>
<evidence type="ECO:0000256" key="1">
    <source>
        <dbReference type="ARBA" id="ARBA00000971"/>
    </source>
</evidence>
<feature type="domain" description="PPIase FKBP-type" evidence="9">
    <location>
        <begin position="159"/>
        <end position="245"/>
    </location>
</feature>
<dbReference type="PANTHER" id="PTHR43811">
    <property type="entry name" value="FKBP-TYPE PEPTIDYL-PROLYL CIS-TRANS ISOMERASE FKPA"/>
    <property type="match status" value="1"/>
</dbReference>
<proteinExistence type="inferred from homology"/>